<feature type="transmembrane region" description="Helical" evidence="7">
    <location>
        <begin position="75"/>
        <end position="98"/>
    </location>
</feature>
<organism evidence="8 9">
    <name type="scientific">Vibrio viridaestus</name>
    <dbReference type="NCBI Taxonomy" id="2487322"/>
    <lineage>
        <taxon>Bacteria</taxon>
        <taxon>Pseudomonadati</taxon>
        <taxon>Pseudomonadota</taxon>
        <taxon>Gammaproteobacteria</taxon>
        <taxon>Vibrionales</taxon>
        <taxon>Vibrionaceae</taxon>
        <taxon>Vibrio</taxon>
    </lineage>
</organism>
<feature type="transmembrane region" description="Helical" evidence="7">
    <location>
        <begin position="104"/>
        <end position="124"/>
    </location>
</feature>
<name>A0A3N9TI56_9VIBR</name>
<feature type="transmembrane region" description="Helical" evidence="7">
    <location>
        <begin position="323"/>
        <end position="347"/>
    </location>
</feature>
<dbReference type="PANTHER" id="PTHR30250">
    <property type="entry name" value="PST FAMILY PREDICTED COLANIC ACID TRANSPORTER"/>
    <property type="match status" value="1"/>
</dbReference>
<keyword evidence="3" id="KW-1003">Cell membrane</keyword>
<keyword evidence="6 7" id="KW-0472">Membrane</keyword>
<sequence>MMIFRSASWHLLSNIIGMLIGIAQISIVSRAYDISLFGQLSIALVILNIVQSVADIGMSNYLVHVKNVSKELISSVFWLSVASGIFFGAITAGAAPIISSLYNYSSLSYFLIIVALSFPFIGAIGTFQAGSIRNSELVKLAKVELFSKVIGFLSFLLMIYLNLGAECLLVANLIVLATKLVVLYASSNHEFRPCFNFGHSDLKKALRYGLFQVGSQIINQIRLNLDVLVLGFVVPATTLGYYSLAKQLVSKPVSLINPIIGRIGLNQFAMSQGDISKLKQGVLNALKINSILLGLIYFCFILQSDQIVTLFFGQSNIETDLYILPLALFWMARYLVGAVVGPLVQAIGRTDKDFFWNLLTFLVFLFIVVISSRYGALVLATSLYIMQMVLSFGVYLYFYRELVGINMKEFISSVMFSPILAFFTYAFLKILNVKNVFESIISSVLVTSVIFLLFYSILIYVFNRSYFVRVKL</sequence>
<feature type="transmembrane region" description="Helical" evidence="7">
    <location>
        <begin position="354"/>
        <end position="371"/>
    </location>
</feature>
<dbReference type="OrthoDB" id="5785171at2"/>
<feature type="transmembrane region" description="Helical" evidence="7">
    <location>
        <begin position="40"/>
        <end position="63"/>
    </location>
</feature>
<dbReference type="AlphaFoldDB" id="A0A3N9TI56"/>
<reference evidence="8 9" key="1">
    <citation type="submission" date="2018-11" db="EMBL/GenBank/DDBJ databases">
        <title>Vibrio LJC006 sp. nov., isolated from seawater during the bloom of the enteromorpha.</title>
        <authorList>
            <person name="Liang J."/>
        </authorList>
    </citation>
    <scope>NUCLEOTIDE SEQUENCE [LARGE SCALE GENOMIC DNA]</scope>
    <source>
        <strain evidence="8 9">LJC006</strain>
    </source>
</reference>
<evidence type="ECO:0000256" key="1">
    <source>
        <dbReference type="ARBA" id="ARBA00004651"/>
    </source>
</evidence>
<evidence type="ECO:0000256" key="3">
    <source>
        <dbReference type="ARBA" id="ARBA00022475"/>
    </source>
</evidence>
<proteinExistence type="inferred from homology"/>
<evidence type="ECO:0000256" key="6">
    <source>
        <dbReference type="ARBA" id="ARBA00023136"/>
    </source>
</evidence>
<evidence type="ECO:0000256" key="4">
    <source>
        <dbReference type="ARBA" id="ARBA00022692"/>
    </source>
</evidence>
<feature type="transmembrane region" description="Helical" evidence="7">
    <location>
        <begin position="7"/>
        <end position="28"/>
    </location>
</feature>
<dbReference type="Proteomes" id="UP000281112">
    <property type="component" value="Unassembled WGS sequence"/>
</dbReference>
<feature type="transmembrane region" description="Helical" evidence="7">
    <location>
        <begin position="285"/>
        <end position="303"/>
    </location>
</feature>
<dbReference type="InterPro" id="IPR050833">
    <property type="entry name" value="Poly_Biosynth_Transport"/>
</dbReference>
<accession>A0A3N9TI56</accession>
<keyword evidence="9" id="KW-1185">Reference proteome</keyword>
<evidence type="ECO:0000256" key="2">
    <source>
        <dbReference type="ARBA" id="ARBA00007430"/>
    </source>
</evidence>
<evidence type="ECO:0000256" key="5">
    <source>
        <dbReference type="ARBA" id="ARBA00022989"/>
    </source>
</evidence>
<feature type="transmembrane region" description="Helical" evidence="7">
    <location>
        <begin position="440"/>
        <end position="462"/>
    </location>
</feature>
<feature type="transmembrane region" description="Helical" evidence="7">
    <location>
        <begin position="377"/>
        <end position="398"/>
    </location>
</feature>
<keyword evidence="4 7" id="KW-0812">Transmembrane</keyword>
<feature type="transmembrane region" description="Helical" evidence="7">
    <location>
        <begin position="410"/>
        <end position="428"/>
    </location>
</feature>
<dbReference type="PANTHER" id="PTHR30250:SF10">
    <property type="entry name" value="LIPOPOLYSACCHARIDE BIOSYNTHESIS PROTEIN WZXC"/>
    <property type="match status" value="1"/>
</dbReference>
<dbReference type="GO" id="GO:0005886">
    <property type="term" value="C:plasma membrane"/>
    <property type="evidence" value="ECO:0007669"/>
    <property type="project" value="UniProtKB-SubCell"/>
</dbReference>
<dbReference type="EMBL" id="RJVQ01000002">
    <property type="protein sequence ID" value="RQW63879.1"/>
    <property type="molecule type" value="Genomic_DNA"/>
</dbReference>
<feature type="transmembrane region" description="Helical" evidence="7">
    <location>
        <begin position="145"/>
        <end position="163"/>
    </location>
</feature>
<protein>
    <recommendedName>
        <fullName evidence="10">Colanic acid exporter</fullName>
    </recommendedName>
</protein>
<evidence type="ECO:0008006" key="10">
    <source>
        <dbReference type="Google" id="ProtNLM"/>
    </source>
</evidence>
<evidence type="ECO:0000313" key="9">
    <source>
        <dbReference type="Proteomes" id="UP000281112"/>
    </source>
</evidence>
<gene>
    <name evidence="8" type="ORF">EES38_04535</name>
</gene>
<keyword evidence="5 7" id="KW-1133">Transmembrane helix</keyword>
<evidence type="ECO:0000256" key="7">
    <source>
        <dbReference type="SAM" id="Phobius"/>
    </source>
</evidence>
<comment type="similarity">
    <text evidence="2">Belongs to the polysaccharide synthase family.</text>
</comment>
<comment type="caution">
    <text evidence="8">The sequence shown here is derived from an EMBL/GenBank/DDBJ whole genome shotgun (WGS) entry which is preliminary data.</text>
</comment>
<dbReference type="RefSeq" id="WP_124936000.1">
    <property type="nucleotide sequence ID" value="NZ_RJVQ01000002.1"/>
</dbReference>
<dbReference type="Pfam" id="PF13440">
    <property type="entry name" value="Polysacc_synt_3"/>
    <property type="match status" value="1"/>
</dbReference>
<evidence type="ECO:0000313" key="8">
    <source>
        <dbReference type="EMBL" id="RQW63879.1"/>
    </source>
</evidence>
<comment type="subcellular location">
    <subcellularLocation>
        <location evidence="1">Cell membrane</location>
        <topology evidence="1">Multi-pass membrane protein</topology>
    </subcellularLocation>
</comment>